<keyword evidence="3 7" id="KW-0489">Methyltransferase</keyword>
<feature type="binding site" evidence="7 8">
    <location>
        <position position="125"/>
    </location>
    <ligand>
        <name>S-adenosyl-L-methionine</name>
        <dbReference type="ChEBI" id="CHEBI:59789"/>
    </ligand>
</feature>
<sequence>MAELSSRNNVKRIIEKYKFRFSKSLGQNFLVDSAALDTIIDAADVNKDDVVLEIGTGIGTLTERLCQNAKKVIAVEIDSSLVPILEETLEGYDNYEIINQDILKTDISKLLEQRNIMQSIKVVANLPYYITTAIILKLLEENINLDLMVLMLQKEVADRLNAKKSTKDYGSLSIAVQFYCDTDIVDTIYKESFIPAPKVDSSVIRLTKRKEKKYIVKDEQLYFKLVRASFAKRRKTIINSILGYEDFTDKEKILKALELSELDPKIRGEALSLDEFARLADNYYDLNQK</sequence>
<feature type="binding site" evidence="7 8">
    <location>
        <position position="28"/>
    </location>
    <ligand>
        <name>S-adenosyl-L-methionine</name>
        <dbReference type="ChEBI" id="CHEBI:59789"/>
    </ligand>
</feature>
<comment type="caution">
    <text evidence="10">The sequence shown here is derived from an EMBL/GenBank/DDBJ whole genome shotgun (WGS) entry which is preliminary data.</text>
</comment>
<dbReference type="HAMAP" id="MF_00607">
    <property type="entry name" value="16SrRNA_methyltr_A"/>
    <property type="match status" value="1"/>
</dbReference>
<dbReference type="InterPro" id="IPR001737">
    <property type="entry name" value="KsgA/Erm"/>
</dbReference>
<accession>A0A1C0AER1</accession>
<feature type="binding site" evidence="7 8">
    <location>
        <position position="55"/>
    </location>
    <ligand>
        <name>S-adenosyl-L-methionine</name>
        <dbReference type="ChEBI" id="CHEBI:59789"/>
    </ligand>
</feature>
<dbReference type="InterPro" id="IPR011530">
    <property type="entry name" value="rRNA_adenine_dimethylase"/>
</dbReference>
<keyword evidence="2 7" id="KW-0698">rRNA processing</keyword>
<dbReference type="STRING" id="1871336.BBG48_07860"/>
<keyword evidence="6 7" id="KW-0694">RNA-binding</keyword>
<dbReference type="InterPro" id="IPR020598">
    <property type="entry name" value="rRNA_Ade_methylase_Trfase_N"/>
</dbReference>
<evidence type="ECO:0000256" key="5">
    <source>
        <dbReference type="ARBA" id="ARBA00022691"/>
    </source>
</evidence>
<comment type="catalytic activity">
    <reaction evidence="7">
        <text>adenosine(1518)/adenosine(1519) in 16S rRNA + 4 S-adenosyl-L-methionine = N(6)-dimethyladenosine(1518)/N(6)-dimethyladenosine(1519) in 16S rRNA + 4 S-adenosyl-L-homocysteine + 4 H(+)</text>
        <dbReference type="Rhea" id="RHEA:19609"/>
        <dbReference type="Rhea" id="RHEA-COMP:10232"/>
        <dbReference type="Rhea" id="RHEA-COMP:10233"/>
        <dbReference type="ChEBI" id="CHEBI:15378"/>
        <dbReference type="ChEBI" id="CHEBI:57856"/>
        <dbReference type="ChEBI" id="CHEBI:59789"/>
        <dbReference type="ChEBI" id="CHEBI:74411"/>
        <dbReference type="ChEBI" id="CHEBI:74493"/>
        <dbReference type="EC" id="2.1.1.182"/>
    </reaction>
</comment>
<dbReference type="GO" id="GO:0005829">
    <property type="term" value="C:cytosol"/>
    <property type="evidence" value="ECO:0007669"/>
    <property type="project" value="TreeGrafter"/>
</dbReference>
<evidence type="ECO:0000256" key="3">
    <source>
        <dbReference type="ARBA" id="ARBA00022603"/>
    </source>
</evidence>
<dbReference type="InterPro" id="IPR023165">
    <property type="entry name" value="rRNA_Ade_diMease-like_C"/>
</dbReference>
<dbReference type="FunFam" id="3.40.50.150:FF:000023">
    <property type="entry name" value="Ribosomal RNA small subunit methyltransferase A"/>
    <property type="match status" value="1"/>
</dbReference>
<dbReference type="Proteomes" id="UP000093352">
    <property type="component" value="Unassembled WGS sequence"/>
</dbReference>
<dbReference type="GO" id="GO:0052908">
    <property type="term" value="F:16S rRNA (adenine(1518)-N(6)/adenine(1519)-N(6))-dimethyltransferase activity"/>
    <property type="evidence" value="ECO:0007669"/>
    <property type="project" value="UniProtKB-EC"/>
</dbReference>
<dbReference type="PROSITE" id="PS01131">
    <property type="entry name" value="RRNA_A_DIMETH"/>
    <property type="match status" value="1"/>
</dbReference>
<keyword evidence="11" id="KW-1185">Reference proteome</keyword>
<dbReference type="NCBIfam" id="TIGR00755">
    <property type="entry name" value="ksgA"/>
    <property type="match status" value="1"/>
</dbReference>
<keyword evidence="5 7" id="KW-0949">S-adenosyl-L-methionine</keyword>
<keyword evidence="4 7" id="KW-0808">Transferase</keyword>
<feature type="domain" description="Ribosomal RNA adenine methylase transferase N-terminal" evidence="9">
    <location>
        <begin position="35"/>
        <end position="210"/>
    </location>
</feature>
<dbReference type="PANTHER" id="PTHR11727:SF7">
    <property type="entry name" value="DIMETHYLADENOSINE TRANSFERASE-RELATED"/>
    <property type="match status" value="1"/>
</dbReference>
<feature type="binding site" evidence="7 8">
    <location>
        <position position="76"/>
    </location>
    <ligand>
        <name>S-adenosyl-L-methionine</name>
        <dbReference type="ChEBI" id="CHEBI:59789"/>
    </ligand>
</feature>
<dbReference type="SMART" id="SM00650">
    <property type="entry name" value="rADc"/>
    <property type="match status" value="1"/>
</dbReference>
<evidence type="ECO:0000256" key="7">
    <source>
        <dbReference type="HAMAP-Rule" id="MF_00607"/>
    </source>
</evidence>
<keyword evidence="1 7" id="KW-0963">Cytoplasm</keyword>
<evidence type="ECO:0000256" key="6">
    <source>
        <dbReference type="ARBA" id="ARBA00022884"/>
    </source>
</evidence>
<name>A0A1C0AER1_9FIRM</name>
<dbReference type="AlphaFoldDB" id="A0A1C0AER1"/>
<dbReference type="PANTHER" id="PTHR11727">
    <property type="entry name" value="DIMETHYLADENOSINE TRANSFERASE"/>
    <property type="match status" value="1"/>
</dbReference>
<comment type="subcellular location">
    <subcellularLocation>
        <location evidence="7">Cytoplasm</location>
    </subcellularLocation>
</comment>
<gene>
    <name evidence="7" type="primary">rsmA</name>
    <name evidence="7" type="synonym">ksgA</name>
    <name evidence="10" type="ORF">BBG48_001555</name>
</gene>
<dbReference type="InterPro" id="IPR029063">
    <property type="entry name" value="SAM-dependent_MTases_sf"/>
</dbReference>
<evidence type="ECO:0000256" key="2">
    <source>
        <dbReference type="ARBA" id="ARBA00022552"/>
    </source>
</evidence>
<dbReference type="Gene3D" id="3.40.50.150">
    <property type="entry name" value="Vaccinia Virus protein VP39"/>
    <property type="match status" value="1"/>
</dbReference>
<dbReference type="PROSITE" id="PS51689">
    <property type="entry name" value="SAM_RNA_A_N6_MT"/>
    <property type="match status" value="1"/>
</dbReference>
<dbReference type="CDD" id="cd02440">
    <property type="entry name" value="AdoMet_MTases"/>
    <property type="match status" value="1"/>
</dbReference>
<evidence type="ECO:0000256" key="1">
    <source>
        <dbReference type="ARBA" id="ARBA00022490"/>
    </source>
</evidence>
<evidence type="ECO:0000259" key="9">
    <source>
        <dbReference type="SMART" id="SM00650"/>
    </source>
</evidence>
<dbReference type="InterPro" id="IPR020596">
    <property type="entry name" value="rRNA_Ade_Mease_Trfase_CS"/>
</dbReference>
<comment type="similarity">
    <text evidence="7">Belongs to the class I-like SAM-binding methyltransferase superfamily. rRNA adenine N(6)-methyltransferase family. RsmA subfamily.</text>
</comment>
<comment type="function">
    <text evidence="7">Specifically dimethylates two adjacent adenosines (A1518 and A1519) in the loop of a conserved hairpin near the 3'-end of 16S rRNA in the 30S particle. May play a critical role in biogenesis of 30S subunits.</text>
</comment>
<evidence type="ECO:0000256" key="4">
    <source>
        <dbReference type="ARBA" id="ARBA00022679"/>
    </source>
</evidence>
<feature type="binding site" evidence="7 8">
    <location>
        <position position="101"/>
    </location>
    <ligand>
        <name>S-adenosyl-L-methionine</name>
        <dbReference type="ChEBI" id="CHEBI:59789"/>
    </ligand>
</feature>
<evidence type="ECO:0000313" key="11">
    <source>
        <dbReference type="Proteomes" id="UP000093352"/>
    </source>
</evidence>
<feature type="binding site" evidence="7 8">
    <location>
        <position position="30"/>
    </location>
    <ligand>
        <name>S-adenosyl-L-methionine</name>
        <dbReference type="ChEBI" id="CHEBI:59789"/>
    </ligand>
</feature>
<proteinExistence type="inferred from homology"/>
<dbReference type="RefSeq" id="WP_068913776.1">
    <property type="nucleotide sequence ID" value="NZ_MBEW02000002.1"/>
</dbReference>
<reference evidence="10 11" key="1">
    <citation type="journal article" date="2016" name="Genome Announc.">
        <title>Draft Genome Sequence of Criibacterium bergeronii gen. nov., sp. nov., Strain CCRI-22567T, Isolated from a Vaginal Sample from a Woman with Bacterial Vaginosis.</title>
        <authorList>
            <person name="Maheux A.F."/>
            <person name="Berube E."/>
            <person name="Boudreau D.K."/>
            <person name="Raymond F."/>
            <person name="Corbeil J."/>
            <person name="Roy P.H."/>
            <person name="Boissinot M."/>
            <person name="Omar R.F."/>
        </authorList>
    </citation>
    <scope>NUCLEOTIDE SEQUENCE [LARGE SCALE GENOMIC DNA]</scope>
    <source>
        <strain evidence="10 11">CCRI-22567</strain>
    </source>
</reference>
<dbReference type="SUPFAM" id="SSF53335">
    <property type="entry name" value="S-adenosyl-L-methionine-dependent methyltransferases"/>
    <property type="match status" value="1"/>
</dbReference>
<dbReference type="EMBL" id="MBEW02000002">
    <property type="protein sequence ID" value="RDY22055.1"/>
    <property type="molecule type" value="Genomic_DNA"/>
</dbReference>
<organism evidence="10 11">
    <name type="scientific">Criibacterium bergeronii</name>
    <dbReference type="NCBI Taxonomy" id="1871336"/>
    <lineage>
        <taxon>Bacteria</taxon>
        <taxon>Bacillati</taxon>
        <taxon>Bacillota</taxon>
        <taxon>Clostridia</taxon>
        <taxon>Peptostreptococcales</taxon>
        <taxon>Filifactoraceae</taxon>
        <taxon>Criibacterium</taxon>
    </lineage>
</organism>
<dbReference type="GO" id="GO:0003723">
    <property type="term" value="F:RNA binding"/>
    <property type="evidence" value="ECO:0007669"/>
    <property type="project" value="UniProtKB-UniRule"/>
</dbReference>
<dbReference type="EC" id="2.1.1.182" evidence="7"/>
<evidence type="ECO:0000313" key="10">
    <source>
        <dbReference type="EMBL" id="RDY22055.1"/>
    </source>
</evidence>
<dbReference type="Pfam" id="PF00398">
    <property type="entry name" value="RrnaAD"/>
    <property type="match status" value="1"/>
</dbReference>
<dbReference type="Gene3D" id="1.10.8.100">
    <property type="entry name" value="Ribosomal RNA adenine dimethylase-like, domain 2"/>
    <property type="match status" value="1"/>
</dbReference>
<evidence type="ECO:0000256" key="8">
    <source>
        <dbReference type="PROSITE-ProRule" id="PRU01026"/>
    </source>
</evidence>
<protein>
    <recommendedName>
        <fullName evidence="7">Ribosomal RNA small subunit methyltransferase A</fullName>
        <ecNumber evidence="7">2.1.1.182</ecNumber>
    </recommendedName>
    <alternativeName>
        <fullName evidence="7">16S rRNA (adenine(1518)-N(6)/adenine(1519)-N(6))-dimethyltransferase</fullName>
    </alternativeName>
    <alternativeName>
        <fullName evidence="7">16S rRNA dimethyladenosine transferase</fullName>
    </alternativeName>
    <alternativeName>
        <fullName evidence="7">16S rRNA dimethylase</fullName>
    </alternativeName>
    <alternativeName>
        <fullName evidence="7">S-adenosylmethionine-6-N', N'-adenosyl(rRNA) dimethyltransferase</fullName>
    </alternativeName>
</protein>